<dbReference type="Proteomes" id="UP000001471">
    <property type="component" value="Unassembled WGS sequence"/>
</dbReference>
<dbReference type="InParanoid" id="B2WIV7"/>
<organism evidence="1 2">
    <name type="scientific">Pyrenophora tritici-repentis (strain Pt-1C-BFP)</name>
    <name type="common">Wheat tan spot fungus</name>
    <name type="synonym">Drechslera tritici-repentis</name>
    <dbReference type="NCBI Taxonomy" id="426418"/>
    <lineage>
        <taxon>Eukaryota</taxon>
        <taxon>Fungi</taxon>
        <taxon>Dikarya</taxon>
        <taxon>Ascomycota</taxon>
        <taxon>Pezizomycotina</taxon>
        <taxon>Dothideomycetes</taxon>
        <taxon>Pleosporomycetidae</taxon>
        <taxon>Pleosporales</taxon>
        <taxon>Pleosporineae</taxon>
        <taxon>Pleosporaceae</taxon>
        <taxon>Pyrenophora</taxon>
    </lineage>
</organism>
<name>B2WIV7_PYRTR</name>
<accession>B2WIV7</accession>
<gene>
    <name evidence="1" type="ORF">PTRG_09916</name>
</gene>
<evidence type="ECO:0000313" key="1">
    <source>
        <dbReference type="EMBL" id="EDU42967.1"/>
    </source>
</evidence>
<reference evidence="2" key="1">
    <citation type="journal article" date="2013" name="G3 (Bethesda)">
        <title>Comparative genomics of a plant-pathogenic fungus, Pyrenophora tritici-repentis, reveals transduplication and the impact of repeat elements on pathogenicity and population divergence.</title>
        <authorList>
            <person name="Manning V.A."/>
            <person name="Pandelova I."/>
            <person name="Dhillon B."/>
            <person name="Wilhelm L.J."/>
            <person name="Goodwin S.B."/>
            <person name="Berlin A.M."/>
            <person name="Figueroa M."/>
            <person name="Freitag M."/>
            <person name="Hane J.K."/>
            <person name="Henrissat B."/>
            <person name="Holman W.H."/>
            <person name="Kodira C.D."/>
            <person name="Martin J."/>
            <person name="Oliver R.P."/>
            <person name="Robbertse B."/>
            <person name="Schackwitz W."/>
            <person name="Schwartz D.C."/>
            <person name="Spatafora J.W."/>
            <person name="Turgeon B.G."/>
            <person name="Yandava C."/>
            <person name="Young S."/>
            <person name="Zhou S."/>
            <person name="Zeng Q."/>
            <person name="Grigoriev I.V."/>
            <person name="Ma L.-J."/>
            <person name="Ciuffetti L.M."/>
        </authorList>
    </citation>
    <scope>NUCLEOTIDE SEQUENCE [LARGE SCALE GENOMIC DNA]</scope>
    <source>
        <strain evidence="2">Pt-1C-BFP</strain>
    </source>
</reference>
<dbReference type="AlphaFoldDB" id="B2WIV7"/>
<evidence type="ECO:0000313" key="2">
    <source>
        <dbReference type="Proteomes" id="UP000001471"/>
    </source>
</evidence>
<dbReference type="HOGENOM" id="CLU_2923760_0_0_1"/>
<sequence>MARQQHMEDYGHLKHTSGGSRIHIEASTLPGQVFEHYYWYVYLSIGSCDRLELYILLRRGP</sequence>
<proteinExistence type="predicted"/>
<dbReference type="EMBL" id="DS231626">
    <property type="protein sequence ID" value="EDU42967.1"/>
    <property type="molecule type" value="Genomic_DNA"/>
</dbReference>
<protein>
    <submittedName>
        <fullName evidence="1">Uncharacterized protein</fullName>
    </submittedName>
</protein>